<sequence>MMRFFCFLCCLLSVAAAWAQQRVEGSLKTESGKPVPHASVTLRNPQGRIVAFRASDAAGRFYFMLPANAISDSLRLSVNHLGYAKVDIPLTAGRNGYDITMKEKPIDLSEVEVKSRPRIDARGDTLSYDVGSFAKAEDRSIGDVLRRMPGMEVSESGQIKYNGQNISNLYIDGDDLLNDKYSIGTKTIPHAMVQKLEVLQNHQPLKVLQNKALSDRVALNLVIKDEARLKLTGQAKLGAGLPHQYDGELNTILFNKKYKMLNVAKGNNIGDDLAADFTGFNVADMRSAAGNSRPGGLLSSGTAGSPPLPKQRYYLNNSGSLNLNNLVNLKNGLQLKTNINGMIDGNDLAYNSFTELYLADDTISYTERQDIGRDPFLTDVSFAAMANEERYHFNNVLNVGYSGEMGTSALMSNEINISQRLRSRVRNFSNTLEYTPALKNSNVINLYWHLNHYNQPQQLAIAPGINEDILNQGMPFTGIHQATEIPTWFNRVTTSYRLANTAVKQRYRVGMVNEWQHLRSALRLTQQDGTALPYTGSSDNDLRWQRHQLFADGTFEYKKGRWESAVTLPLTGQRIAYRDQRFSLDEQQAHLLFNPLLRVKLMTTVEDYLSLNYAFANQMGNINGVFRGAILANYRSLLANDAALQGRHGHTVGLRYNFQRAISLLFINGGISYNRSGANTIAASIATDNIERTVLLPFENDISSFSANGGISKFIFALGATASLKASWSTSRFNQLLNDELLPFNNIAFMVEPGVEARLFGKVSITYSGAGTWTTSKLVIGEATGLVNDQRLRMVDQSVGISYSPLRNTFLRVNGRHQYTRQPTLRDISYLFADANLRHRVQQWRTDLELNITNLANITAYETYSLSANRFGYRRYQLRGRMAVLKCVFNL</sequence>
<evidence type="ECO:0000313" key="3">
    <source>
        <dbReference type="Proteomes" id="UP001595526"/>
    </source>
</evidence>
<keyword evidence="3" id="KW-1185">Reference proteome</keyword>
<protein>
    <submittedName>
        <fullName evidence="2">Carboxypeptidase-like regulatory domain-containing protein</fullName>
    </submittedName>
</protein>
<dbReference type="SUPFAM" id="SSF56935">
    <property type="entry name" value="Porins"/>
    <property type="match status" value="1"/>
</dbReference>
<dbReference type="InterPro" id="IPR008969">
    <property type="entry name" value="CarboxyPept-like_regulatory"/>
</dbReference>
<accession>A0ABV7JNJ0</accession>
<feature type="chain" id="PRO_5046279872" evidence="1">
    <location>
        <begin position="20"/>
        <end position="891"/>
    </location>
</feature>
<organism evidence="2 3">
    <name type="scientific">Parapedobacter deserti</name>
    <dbReference type="NCBI Taxonomy" id="1912957"/>
    <lineage>
        <taxon>Bacteria</taxon>
        <taxon>Pseudomonadati</taxon>
        <taxon>Bacteroidota</taxon>
        <taxon>Sphingobacteriia</taxon>
        <taxon>Sphingobacteriales</taxon>
        <taxon>Sphingobacteriaceae</taxon>
        <taxon>Parapedobacter</taxon>
    </lineage>
</organism>
<keyword evidence="1" id="KW-0732">Signal</keyword>
<dbReference type="RefSeq" id="WP_379025517.1">
    <property type="nucleotide sequence ID" value="NZ_JBHRTA010000059.1"/>
</dbReference>
<dbReference type="SUPFAM" id="SSF49464">
    <property type="entry name" value="Carboxypeptidase regulatory domain-like"/>
    <property type="match status" value="1"/>
</dbReference>
<proteinExistence type="predicted"/>
<evidence type="ECO:0000313" key="2">
    <source>
        <dbReference type="EMBL" id="MFC3199670.1"/>
    </source>
</evidence>
<reference evidence="3" key="1">
    <citation type="journal article" date="2019" name="Int. J. Syst. Evol. Microbiol.">
        <title>The Global Catalogue of Microorganisms (GCM) 10K type strain sequencing project: providing services to taxonomists for standard genome sequencing and annotation.</title>
        <authorList>
            <consortium name="The Broad Institute Genomics Platform"/>
            <consortium name="The Broad Institute Genome Sequencing Center for Infectious Disease"/>
            <person name="Wu L."/>
            <person name="Ma J."/>
        </authorList>
    </citation>
    <scope>NUCLEOTIDE SEQUENCE [LARGE SCALE GENOMIC DNA]</scope>
    <source>
        <strain evidence="3">KCTC 52416</strain>
    </source>
</reference>
<comment type="caution">
    <text evidence="2">The sequence shown here is derived from an EMBL/GenBank/DDBJ whole genome shotgun (WGS) entry which is preliminary data.</text>
</comment>
<gene>
    <name evidence="2" type="ORF">ACFOET_18780</name>
</gene>
<evidence type="ECO:0000256" key="1">
    <source>
        <dbReference type="SAM" id="SignalP"/>
    </source>
</evidence>
<dbReference type="EMBL" id="JBHRTA010000059">
    <property type="protein sequence ID" value="MFC3199670.1"/>
    <property type="molecule type" value="Genomic_DNA"/>
</dbReference>
<feature type="signal peptide" evidence="1">
    <location>
        <begin position="1"/>
        <end position="19"/>
    </location>
</feature>
<name>A0ABV7JNJ0_9SPHI</name>
<dbReference type="Proteomes" id="UP001595526">
    <property type="component" value="Unassembled WGS sequence"/>
</dbReference>